<organism evidence="5 6">
    <name type="scientific">Flammeovirga agarivorans</name>
    <dbReference type="NCBI Taxonomy" id="2726742"/>
    <lineage>
        <taxon>Bacteria</taxon>
        <taxon>Pseudomonadati</taxon>
        <taxon>Bacteroidota</taxon>
        <taxon>Cytophagia</taxon>
        <taxon>Cytophagales</taxon>
        <taxon>Flammeovirgaceae</taxon>
        <taxon>Flammeovirga</taxon>
    </lineage>
</organism>
<name>A0A7X8SN40_9BACT</name>
<dbReference type="InterPro" id="IPR050857">
    <property type="entry name" value="D-2-hydroxyacid_DH"/>
</dbReference>
<comment type="similarity">
    <text evidence="1">Belongs to the D-isomer specific 2-hydroxyacid dehydrogenase family.</text>
</comment>
<dbReference type="Proteomes" id="UP000585050">
    <property type="component" value="Unassembled WGS sequence"/>
</dbReference>
<evidence type="ECO:0000256" key="1">
    <source>
        <dbReference type="ARBA" id="ARBA00005854"/>
    </source>
</evidence>
<protein>
    <submittedName>
        <fullName evidence="5">Phosphoglycerate dehydrogenase</fullName>
    </submittedName>
</protein>
<evidence type="ECO:0000313" key="6">
    <source>
        <dbReference type="Proteomes" id="UP000585050"/>
    </source>
</evidence>
<accession>A0A7X8SN40</accession>
<evidence type="ECO:0000259" key="4">
    <source>
        <dbReference type="Pfam" id="PF02826"/>
    </source>
</evidence>
<feature type="domain" description="D-isomer specific 2-hydroxyacid dehydrogenase NAD-binding" evidence="4">
    <location>
        <begin position="106"/>
        <end position="287"/>
    </location>
</feature>
<dbReference type="RefSeq" id="WP_168883960.1">
    <property type="nucleotide sequence ID" value="NZ_JABAIL010000005.1"/>
</dbReference>
<dbReference type="Pfam" id="PF02826">
    <property type="entry name" value="2-Hacid_dh_C"/>
    <property type="match status" value="1"/>
</dbReference>
<evidence type="ECO:0000256" key="2">
    <source>
        <dbReference type="ARBA" id="ARBA00023002"/>
    </source>
</evidence>
<dbReference type="PANTHER" id="PTHR42789:SF1">
    <property type="entry name" value="D-ISOMER SPECIFIC 2-HYDROXYACID DEHYDROGENASE FAMILY PROTEIN (AFU_ORTHOLOGUE AFUA_6G10090)"/>
    <property type="match status" value="1"/>
</dbReference>
<evidence type="ECO:0000256" key="3">
    <source>
        <dbReference type="ARBA" id="ARBA00023027"/>
    </source>
</evidence>
<dbReference type="GO" id="GO:0051287">
    <property type="term" value="F:NAD binding"/>
    <property type="evidence" value="ECO:0007669"/>
    <property type="project" value="InterPro"/>
</dbReference>
<evidence type="ECO:0000313" key="5">
    <source>
        <dbReference type="EMBL" id="NLR93264.1"/>
    </source>
</evidence>
<keyword evidence="2" id="KW-0560">Oxidoreductase</keyword>
<gene>
    <name evidence="5" type="ORF">HGP29_18825</name>
</gene>
<dbReference type="AlphaFoldDB" id="A0A7X8SN40"/>
<proteinExistence type="inferred from homology"/>
<dbReference type="SUPFAM" id="SSF51735">
    <property type="entry name" value="NAD(P)-binding Rossmann-fold domains"/>
    <property type="match status" value="1"/>
</dbReference>
<keyword evidence="3" id="KW-0520">NAD</keyword>
<dbReference type="EMBL" id="JABAIL010000005">
    <property type="protein sequence ID" value="NLR93264.1"/>
    <property type="molecule type" value="Genomic_DNA"/>
</dbReference>
<dbReference type="Gene3D" id="3.40.50.720">
    <property type="entry name" value="NAD(P)-binding Rossmann-like Domain"/>
    <property type="match status" value="2"/>
</dbReference>
<keyword evidence="6" id="KW-1185">Reference proteome</keyword>
<dbReference type="GO" id="GO:0016616">
    <property type="term" value="F:oxidoreductase activity, acting on the CH-OH group of donors, NAD or NADP as acceptor"/>
    <property type="evidence" value="ECO:0007669"/>
    <property type="project" value="InterPro"/>
</dbReference>
<dbReference type="PANTHER" id="PTHR42789">
    <property type="entry name" value="D-ISOMER SPECIFIC 2-HYDROXYACID DEHYDROGENASE FAMILY PROTEIN (AFU_ORTHOLOGUE AFUA_6G10090)"/>
    <property type="match status" value="1"/>
</dbReference>
<dbReference type="SUPFAM" id="SSF52283">
    <property type="entry name" value="Formate/glycerate dehydrogenase catalytic domain-like"/>
    <property type="match status" value="1"/>
</dbReference>
<sequence length="312" mass="35178">MIKVLIIDKLHESIFSLLEDKGVEVTYMPDIKPSEVADHIKDYNGLILRSKLKVGVDLLDLAPKLRFIARAGAGVDEIDEDYLQRRKITLLNAPEGNMDAVGEHTVAMLLCLMNYLHVGNAEVRKKLWLREENRGHELSTRTVGIIGYGNMGRAFAQRLTGFGCEVLAFDNGKSGYGDEYAQEASLEEIQERADVLSFHIPLNVDNKHLVSQEYLNGFKKPIYLLNLARGEVIPFSTIEWGLDNGKILAAGLDVLENEKLHTLTKEQERIFTKITNDERVLFTPHVGGWSFESYEKISLVLGRKIVNLLKTL</sequence>
<dbReference type="InterPro" id="IPR036291">
    <property type="entry name" value="NAD(P)-bd_dom_sf"/>
</dbReference>
<dbReference type="InterPro" id="IPR006140">
    <property type="entry name" value="D-isomer_DH_NAD-bd"/>
</dbReference>
<reference evidence="5 6" key="1">
    <citation type="submission" date="2020-04" db="EMBL/GenBank/DDBJ databases">
        <title>Flammeovirga sp. SR4, a novel species isolated from seawater.</title>
        <authorList>
            <person name="Wang X."/>
        </authorList>
    </citation>
    <scope>NUCLEOTIDE SEQUENCE [LARGE SCALE GENOMIC DNA]</scope>
    <source>
        <strain evidence="5 6">SR4</strain>
    </source>
</reference>
<comment type="caution">
    <text evidence="5">The sequence shown here is derived from an EMBL/GenBank/DDBJ whole genome shotgun (WGS) entry which is preliminary data.</text>
</comment>